<keyword evidence="1" id="KW-0805">Transcription regulation</keyword>
<dbReference type="RefSeq" id="WP_253331467.1">
    <property type="nucleotide sequence ID" value="NZ_JAMYXC010000126.1"/>
</dbReference>
<dbReference type="InterPro" id="IPR009057">
    <property type="entry name" value="Homeodomain-like_sf"/>
</dbReference>
<keyword evidence="3" id="KW-0804">Transcription</keyword>
<evidence type="ECO:0000256" key="2">
    <source>
        <dbReference type="ARBA" id="ARBA00023125"/>
    </source>
</evidence>
<sequence length="198" mass="21513">MTRSRTYDRDTALDAALTLFWEKGYHATSLKDLEAALRMRPGSIYAAFKSKEELYLAALDRYFERNRAQLAQIGVAEGSRLDALASFLRGFACKDASDATPRACMLVRTMLDVTDAEPRIGARARAHLDAMTAEIEAIFAAARAAGELPPGADPARLARRYQADMTALRIEAHRGGPSAPLAALAEDMAGQLQALRVA</sequence>
<dbReference type="EMBL" id="JAMYXC010000126">
    <property type="protein sequence ID" value="MCP1168531.1"/>
    <property type="molecule type" value="Genomic_DNA"/>
</dbReference>
<feature type="domain" description="HTH tetR-type" evidence="5">
    <location>
        <begin position="6"/>
        <end position="66"/>
    </location>
</feature>
<evidence type="ECO:0000256" key="4">
    <source>
        <dbReference type="PROSITE-ProRule" id="PRU00335"/>
    </source>
</evidence>
<evidence type="ECO:0000313" key="6">
    <source>
        <dbReference type="EMBL" id="MCP1168531.1"/>
    </source>
</evidence>
<dbReference type="Proteomes" id="UP001139477">
    <property type="component" value="Unassembled WGS sequence"/>
</dbReference>
<dbReference type="PANTHER" id="PTHR47506">
    <property type="entry name" value="TRANSCRIPTIONAL REGULATORY PROTEIN"/>
    <property type="match status" value="1"/>
</dbReference>
<dbReference type="InterPro" id="IPR036271">
    <property type="entry name" value="Tet_transcr_reg_TetR-rel_C_sf"/>
</dbReference>
<evidence type="ECO:0000256" key="3">
    <source>
        <dbReference type="ARBA" id="ARBA00023163"/>
    </source>
</evidence>
<keyword evidence="2 4" id="KW-0238">DNA-binding</keyword>
<dbReference type="PANTHER" id="PTHR47506:SF1">
    <property type="entry name" value="HTH-TYPE TRANSCRIPTIONAL REGULATOR YJDC"/>
    <property type="match status" value="1"/>
</dbReference>
<reference evidence="6" key="1">
    <citation type="submission" date="2022-06" db="EMBL/GenBank/DDBJ databases">
        <title>Limimaricola sediminis sp. nov., isolated from an intertidal sediment.</title>
        <authorList>
            <person name="Shao X."/>
        </authorList>
    </citation>
    <scope>NUCLEOTIDE SEQUENCE</scope>
    <source>
        <strain evidence="6">ASW11-118</strain>
    </source>
</reference>
<dbReference type="AlphaFoldDB" id="A0A9X2FU70"/>
<keyword evidence="7" id="KW-1185">Reference proteome</keyword>
<gene>
    <name evidence="6" type="ORF">NHG85_08330</name>
</gene>
<dbReference type="Gene3D" id="1.10.10.60">
    <property type="entry name" value="Homeodomain-like"/>
    <property type="match status" value="1"/>
</dbReference>
<comment type="caution">
    <text evidence="6">The sequence shown here is derived from an EMBL/GenBank/DDBJ whole genome shotgun (WGS) entry which is preliminary data.</text>
</comment>
<dbReference type="SUPFAM" id="SSF48498">
    <property type="entry name" value="Tetracyclin repressor-like, C-terminal domain"/>
    <property type="match status" value="1"/>
</dbReference>
<name>A0A9X2FU70_9RHOB</name>
<evidence type="ECO:0000313" key="7">
    <source>
        <dbReference type="Proteomes" id="UP001139477"/>
    </source>
</evidence>
<dbReference type="InterPro" id="IPR011075">
    <property type="entry name" value="TetR_C"/>
</dbReference>
<dbReference type="Pfam" id="PF00440">
    <property type="entry name" value="TetR_N"/>
    <property type="match status" value="1"/>
</dbReference>
<feature type="DNA-binding region" description="H-T-H motif" evidence="4">
    <location>
        <begin position="29"/>
        <end position="48"/>
    </location>
</feature>
<dbReference type="InterPro" id="IPR001647">
    <property type="entry name" value="HTH_TetR"/>
</dbReference>
<proteinExistence type="predicted"/>
<dbReference type="SUPFAM" id="SSF46689">
    <property type="entry name" value="Homeodomain-like"/>
    <property type="match status" value="1"/>
</dbReference>
<evidence type="ECO:0000256" key="1">
    <source>
        <dbReference type="ARBA" id="ARBA00023015"/>
    </source>
</evidence>
<dbReference type="GO" id="GO:0003677">
    <property type="term" value="F:DNA binding"/>
    <property type="evidence" value="ECO:0007669"/>
    <property type="project" value="UniProtKB-UniRule"/>
</dbReference>
<organism evidence="6 7">
    <name type="scientific">Limimaricola litoreus</name>
    <dbReference type="NCBI Taxonomy" id="2955316"/>
    <lineage>
        <taxon>Bacteria</taxon>
        <taxon>Pseudomonadati</taxon>
        <taxon>Pseudomonadota</taxon>
        <taxon>Alphaproteobacteria</taxon>
        <taxon>Rhodobacterales</taxon>
        <taxon>Paracoccaceae</taxon>
        <taxon>Limimaricola</taxon>
    </lineage>
</organism>
<dbReference type="PROSITE" id="PS50977">
    <property type="entry name" value="HTH_TETR_2"/>
    <property type="match status" value="1"/>
</dbReference>
<accession>A0A9X2FU70</accession>
<evidence type="ECO:0000259" key="5">
    <source>
        <dbReference type="PROSITE" id="PS50977"/>
    </source>
</evidence>
<dbReference type="Pfam" id="PF16925">
    <property type="entry name" value="TetR_C_13"/>
    <property type="match status" value="1"/>
</dbReference>
<protein>
    <submittedName>
        <fullName evidence="6">TetR/AcrR family transcriptional regulator</fullName>
    </submittedName>
</protein>
<dbReference type="PRINTS" id="PR00455">
    <property type="entry name" value="HTHTETR"/>
</dbReference>
<dbReference type="Gene3D" id="1.10.357.10">
    <property type="entry name" value="Tetracycline Repressor, domain 2"/>
    <property type="match status" value="1"/>
</dbReference>